<dbReference type="PANTHER" id="PTHR47197:SF3">
    <property type="entry name" value="DIHYDRO-HEME D1 DEHYDROGENASE"/>
    <property type="match status" value="1"/>
</dbReference>
<dbReference type="InterPro" id="IPR051200">
    <property type="entry name" value="Host-pathogen_enzymatic-act"/>
</dbReference>
<gene>
    <name evidence="2" type="ORF">ACFPZN_15525</name>
</gene>
<dbReference type="EMBL" id="JBHSON010000019">
    <property type="protein sequence ID" value="MFC5747038.1"/>
    <property type="molecule type" value="Genomic_DNA"/>
</dbReference>
<evidence type="ECO:0000256" key="1">
    <source>
        <dbReference type="SAM" id="MobiDB-lite"/>
    </source>
</evidence>
<evidence type="ECO:0000313" key="3">
    <source>
        <dbReference type="Proteomes" id="UP001596074"/>
    </source>
</evidence>
<proteinExistence type="predicted"/>
<evidence type="ECO:0000313" key="2">
    <source>
        <dbReference type="EMBL" id="MFC5747038.1"/>
    </source>
</evidence>
<comment type="caution">
    <text evidence="2">The sequence shown here is derived from an EMBL/GenBank/DDBJ whole genome shotgun (WGS) entry which is preliminary data.</text>
</comment>
<sequence length="415" mass="42490">MMGARRAPRPEARRRAAPGRAATATLACLAAAGLVATGCGSPVPFYRPGRGAPDAPAIALGGPAPYAPDGGGRGKGKHVDAAAPPGVNVYAATGPGMLGPEARSLPPRVYVPNAGTGTADVIDQRTGRLLGRVRTGGAPSQIVPAWDLRRLWVADPGHGRVQPIGPRYAHRGRALPISRPGPLYFTPDGRAALLMAGRHSGIDLRDPRTMRPLGTIRLPCAGAQRADFAADATYLVTACPSAGTVVRVDPSRRAVTGTLRLPAGARPADLRLSPDGAMFYVTDAAKGGLWLIDAAGFRTAGFVRTGPGAQGLVLGRGSRLLYVLGGDGTVAALDLATRRVTRLWRVPGGGAAVPGGVTADGAELWLAAPAAGMVYALSTRTGRPVHAVRVGGRPGGPCVHPQPARYSLGGPGLYR</sequence>
<dbReference type="InterPro" id="IPR015943">
    <property type="entry name" value="WD40/YVTN_repeat-like_dom_sf"/>
</dbReference>
<name>A0ABW1A040_9ACTN</name>
<reference evidence="3" key="1">
    <citation type="journal article" date="2019" name="Int. J. Syst. Evol. Microbiol.">
        <title>The Global Catalogue of Microorganisms (GCM) 10K type strain sequencing project: providing services to taxonomists for standard genome sequencing and annotation.</title>
        <authorList>
            <consortium name="The Broad Institute Genomics Platform"/>
            <consortium name="The Broad Institute Genome Sequencing Center for Infectious Disease"/>
            <person name="Wu L."/>
            <person name="Ma J."/>
        </authorList>
    </citation>
    <scope>NUCLEOTIDE SEQUENCE [LARGE SCALE GENOMIC DNA]</scope>
    <source>
        <strain evidence="3">KCTC 42087</strain>
    </source>
</reference>
<dbReference type="RefSeq" id="WP_378282658.1">
    <property type="nucleotide sequence ID" value="NZ_JBHSON010000019.1"/>
</dbReference>
<dbReference type="SUPFAM" id="SSF51004">
    <property type="entry name" value="C-terminal (heme d1) domain of cytochrome cd1-nitrite reductase"/>
    <property type="match status" value="1"/>
</dbReference>
<accession>A0ABW1A040</accession>
<keyword evidence="3" id="KW-1185">Reference proteome</keyword>
<feature type="region of interest" description="Disordered" evidence="1">
    <location>
        <begin position="1"/>
        <end position="20"/>
    </location>
</feature>
<dbReference type="Proteomes" id="UP001596074">
    <property type="component" value="Unassembled WGS sequence"/>
</dbReference>
<dbReference type="Gene3D" id="2.130.10.10">
    <property type="entry name" value="YVTN repeat-like/Quinoprotein amine dehydrogenase"/>
    <property type="match status" value="2"/>
</dbReference>
<dbReference type="InterPro" id="IPR011048">
    <property type="entry name" value="Haem_d1_sf"/>
</dbReference>
<organism evidence="2 3">
    <name type="scientific">Actinomadura rugatobispora</name>
    <dbReference type="NCBI Taxonomy" id="1994"/>
    <lineage>
        <taxon>Bacteria</taxon>
        <taxon>Bacillati</taxon>
        <taxon>Actinomycetota</taxon>
        <taxon>Actinomycetes</taxon>
        <taxon>Streptosporangiales</taxon>
        <taxon>Thermomonosporaceae</taxon>
        <taxon>Actinomadura</taxon>
    </lineage>
</organism>
<protein>
    <submittedName>
        <fullName evidence="2">YncE family protein</fullName>
    </submittedName>
</protein>
<dbReference type="PANTHER" id="PTHR47197">
    <property type="entry name" value="PROTEIN NIRF"/>
    <property type="match status" value="1"/>
</dbReference>